<gene>
    <name evidence="2" type="ORF">EZS27_013679</name>
</gene>
<accession>A0A5J4RZ94</accession>
<evidence type="ECO:0000256" key="1">
    <source>
        <dbReference type="SAM" id="MobiDB-lite"/>
    </source>
</evidence>
<dbReference type="AlphaFoldDB" id="A0A5J4RZ94"/>
<reference evidence="2" key="1">
    <citation type="submission" date="2019-03" db="EMBL/GenBank/DDBJ databases">
        <title>Single cell metagenomics reveals metabolic interactions within the superorganism composed of flagellate Streblomastix strix and complex community of Bacteroidetes bacteria on its surface.</title>
        <authorList>
            <person name="Treitli S.C."/>
            <person name="Kolisko M."/>
            <person name="Husnik F."/>
            <person name="Keeling P."/>
            <person name="Hampl V."/>
        </authorList>
    </citation>
    <scope>NUCLEOTIDE SEQUENCE</scope>
    <source>
        <strain evidence="2">STM</strain>
    </source>
</reference>
<name>A0A5J4RZ94_9ZZZZ</name>
<proteinExistence type="predicted"/>
<protein>
    <submittedName>
        <fullName evidence="2">Uncharacterized protein</fullName>
    </submittedName>
</protein>
<dbReference type="EMBL" id="SNRY01000628">
    <property type="protein sequence ID" value="KAA6338313.1"/>
    <property type="molecule type" value="Genomic_DNA"/>
</dbReference>
<comment type="caution">
    <text evidence="2">The sequence shown here is derived from an EMBL/GenBank/DDBJ whole genome shotgun (WGS) entry which is preliminary data.</text>
</comment>
<organism evidence="2">
    <name type="scientific">termite gut metagenome</name>
    <dbReference type="NCBI Taxonomy" id="433724"/>
    <lineage>
        <taxon>unclassified sequences</taxon>
        <taxon>metagenomes</taxon>
        <taxon>organismal metagenomes</taxon>
    </lineage>
</organism>
<feature type="region of interest" description="Disordered" evidence="1">
    <location>
        <begin position="1"/>
        <end position="24"/>
    </location>
</feature>
<evidence type="ECO:0000313" key="2">
    <source>
        <dbReference type="EMBL" id="KAA6338313.1"/>
    </source>
</evidence>
<sequence>MQNKQKFNPLNSQKNEFRNKNNQKPLGIIRFSRGIRQWYQEPVSI</sequence>